<organism evidence="1 2">
    <name type="scientific">Phytohabitans aurantiacus</name>
    <dbReference type="NCBI Taxonomy" id="3016789"/>
    <lineage>
        <taxon>Bacteria</taxon>
        <taxon>Bacillati</taxon>
        <taxon>Actinomycetota</taxon>
        <taxon>Actinomycetes</taxon>
        <taxon>Micromonosporales</taxon>
        <taxon>Micromonosporaceae</taxon>
    </lineage>
</organism>
<gene>
    <name evidence="1" type="ORF">Pa4123_45580</name>
</gene>
<evidence type="ECO:0008006" key="3">
    <source>
        <dbReference type="Google" id="ProtNLM"/>
    </source>
</evidence>
<keyword evidence="2" id="KW-1185">Reference proteome</keyword>
<proteinExistence type="predicted"/>
<dbReference type="Proteomes" id="UP001144280">
    <property type="component" value="Unassembled WGS sequence"/>
</dbReference>
<dbReference type="EMBL" id="BSDI01000022">
    <property type="protein sequence ID" value="GLH99283.1"/>
    <property type="molecule type" value="Genomic_DNA"/>
</dbReference>
<reference evidence="1" key="1">
    <citation type="submission" date="2022-12" db="EMBL/GenBank/DDBJ databases">
        <title>New Phytohabitans aurantiacus sp. RD004123 nov., an actinomycete isolated from soil.</title>
        <authorList>
            <person name="Triningsih D.W."/>
            <person name="Harunari E."/>
            <person name="Igarashi Y."/>
        </authorList>
    </citation>
    <scope>NUCLEOTIDE SEQUENCE</scope>
    <source>
        <strain evidence="1">RD004123</strain>
    </source>
</reference>
<name>A0ABQ5QXL1_9ACTN</name>
<accession>A0ABQ5QXL1</accession>
<evidence type="ECO:0000313" key="2">
    <source>
        <dbReference type="Proteomes" id="UP001144280"/>
    </source>
</evidence>
<protein>
    <recommendedName>
        <fullName evidence="3">Acyl-CoA dehydrogenase/oxidase C-terminal domain-containing protein</fullName>
    </recommendedName>
</protein>
<sequence length="220" mass="22620">MTAGPDCYRAARTGGLAPALESLTAALLPGALPYGPAGHAVTTATVAASATHAWFDGVRHDREPEGERTPAVAAVPGGPVLILRRAAPTAVGRPSAVPHHAWLSGLAWLRLGLSEALRLSCMDYLGGRRVGATATLLHQQLVKGTVAEAVAVHLEAHAVLRALDGEASGAAERVHRLITGADRELVRLLGASGYVTGGVGQVADASELLADAYCRQEPPC</sequence>
<comment type="caution">
    <text evidence="1">The sequence shown here is derived from an EMBL/GenBank/DDBJ whole genome shotgun (WGS) entry which is preliminary data.</text>
</comment>
<evidence type="ECO:0000313" key="1">
    <source>
        <dbReference type="EMBL" id="GLH99283.1"/>
    </source>
</evidence>